<gene>
    <name evidence="1" type="ORF">MTP08_11510</name>
</gene>
<dbReference type="Pfam" id="PF09365">
    <property type="entry name" value="DUF2461"/>
    <property type="match status" value="1"/>
</dbReference>
<name>A0ABY4BID6_9FLAO</name>
<organism evidence="1 2">
    <name type="scientific">Chryseobacterium oryzae</name>
    <dbReference type="NCBI Taxonomy" id="2929799"/>
    <lineage>
        <taxon>Bacteria</taxon>
        <taxon>Pseudomonadati</taxon>
        <taxon>Bacteroidota</taxon>
        <taxon>Flavobacteriia</taxon>
        <taxon>Flavobacteriales</taxon>
        <taxon>Weeksellaceae</taxon>
        <taxon>Chryseobacterium group</taxon>
        <taxon>Chryseobacterium</taxon>
    </lineage>
</organism>
<evidence type="ECO:0000313" key="1">
    <source>
        <dbReference type="EMBL" id="UOE37676.1"/>
    </source>
</evidence>
<dbReference type="RefSeq" id="WP_243576073.1">
    <property type="nucleotide sequence ID" value="NZ_CP094529.1"/>
</dbReference>
<dbReference type="PIRSF" id="PIRSF028451">
    <property type="entry name" value="UCP028451"/>
    <property type="match status" value="1"/>
</dbReference>
<dbReference type="NCBIfam" id="TIGR02453">
    <property type="entry name" value="TIGR02453 family protein"/>
    <property type="match status" value="1"/>
</dbReference>
<dbReference type="PANTHER" id="PTHR36452">
    <property type="entry name" value="CHROMOSOME 12, WHOLE GENOME SHOTGUN SEQUENCE"/>
    <property type="match status" value="1"/>
</dbReference>
<keyword evidence="2" id="KW-1185">Reference proteome</keyword>
<protein>
    <submittedName>
        <fullName evidence="1">DUF2461 domain-containing protein</fullName>
    </submittedName>
</protein>
<evidence type="ECO:0000313" key="2">
    <source>
        <dbReference type="Proteomes" id="UP000831068"/>
    </source>
</evidence>
<dbReference type="InterPro" id="IPR012808">
    <property type="entry name" value="CHP02453"/>
</dbReference>
<dbReference type="EMBL" id="CP094529">
    <property type="protein sequence ID" value="UOE37676.1"/>
    <property type="molecule type" value="Genomic_DNA"/>
</dbReference>
<dbReference type="InterPro" id="IPR015996">
    <property type="entry name" value="UCP028451"/>
</dbReference>
<sequence length="221" mass="25769">MTTPISPKILSFIKKLEKNNNREWFNDNKTLYTEALSYFQDFIQNLIEEMGKFDENILKEDPKKALFRIYRDTRFSKDKTPYKTNFGASFGMGKNGKKSGYYIHIQPGKSFLAAGIYLPESSILKTIRKEISIFGEEFLQTIENENFKKYYGELDQENKLKNVPQDFEKEDPMAEYLKLKSFVGIHNLSDEELSEPNTLQNFSKIFMAAKPLNDFLEGSLE</sequence>
<accession>A0ABY4BID6</accession>
<dbReference type="Proteomes" id="UP000831068">
    <property type="component" value="Chromosome"/>
</dbReference>
<proteinExistence type="predicted"/>
<dbReference type="PANTHER" id="PTHR36452:SF1">
    <property type="entry name" value="DUF2461 DOMAIN-CONTAINING PROTEIN"/>
    <property type="match status" value="1"/>
</dbReference>
<reference evidence="1 2" key="1">
    <citation type="submission" date="2022-03" db="EMBL/GenBank/DDBJ databases">
        <title>Chryseobacterium sp. isolated from the Andong Sikhe.</title>
        <authorList>
            <person name="Won M."/>
            <person name="Kim S.-J."/>
            <person name="Kwon S.-W."/>
        </authorList>
    </citation>
    <scope>NUCLEOTIDE SEQUENCE [LARGE SCALE GENOMIC DNA]</scope>
    <source>
        <strain evidence="1 2">ADR-1</strain>
    </source>
</reference>